<dbReference type="AlphaFoldDB" id="A0A1Q5UHX0"/>
<dbReference type="GO" id="GO:0043161">
    <property type="term" value="P:proteasome-mediated ubiquitin-dependent protein catabolic process"/>
    <property type="evidence" value="ECO:0007669"/>
    <property type="project" value="TreeGrafter"/>
</dbReference>
<keyword evidence="1" id="KW-0963">Cytoplasm</keyword>
<dbReference type="SMART" id="SM00320">
    <property type="entry name" value="WD40"/>
    <property type="match status" value="2"/>
</dbReference>
<dbReference type="Gene3D" id="2.130.10.10">
    <property type="entry name" value="YVTN repeat-like/Quinoprotein amine dehydrogenase"/>
    <property type="match status" value="1"/>
</dbReference>
<feature type="repeat" description="WD" evidence="4">
    <location>
        <begin position="26"/>
        <end position="51"/>
    </location>
</feature>
<evidence type="ECO:0000313" key="6">
    <source>
        <dbReference type="Proteomes" id="UP000186955"/>
    </source>
</evidence>
<comment type="caution">
    <text evidence="5">The sequence shown here is derived from an EMBL/GenBank/DDBJ whole genome shotgun (WGS) entry which is preliminary data.</text>
</comment>
<dbReference type="PANTHER" id="PTHR19849">
    <property type="entry name" value="PHOSPHOLIPASE A-2-ACTIVATING PROTEIN"/>
    <property type="match status" value="1"/>
</dbReference>
<dbReference type="GO" id="GO:0043130">
    <property type="term" value="F:ubiquitin binding"/>
    <property type="evidence" value="ECO:0007669"/>
    <property type="project" value="TreeGrafter"/>
</dbReference>
<evidence type="ECO:0000256" key="4">
    <source>
        <dbReference type="PROSITE-ProRule" id="PRU00221"/>
    </source>
</evidence>
<reference evidence="5 6" key="1">
    <citation type="submission" date="2016-10" db="EMBL/GenBank/DDBJ databases">
        <title>Genome sequence of the ascomycete fungus Penicillium subrubescens.</title>
        <authorList>
            <person name="De Vries R.P."/>
            <person name="Peng M."/>
            <person name="Dilokpimol A."/>
            <person name="Hilden K."/>
            <person name="Makela M.R."/>
            <person name="Grigoriev I."/>
            <person name="Riley R."/>
            <person name="Granchi Z."/>
        </authorList>
    </citation>
    <scope>NUCLEOTIDE SEQUENCE [LARGE SCALE GENOMIC DNA]</scope>
    <source>
        <strain evidence="5 6">CBS 132785</strain>
    </source>
</reference>
<keyword evidence="2 4" id="KW-0853">WD repeat</keyword>
<accession>A0A1Q5UHX0</accession>
<dbReference type="InterPro" id="IPR036322">
    <property type="entry name" value="WD40_repeat_dom_sf"/>
</dbReference>
<dbReference type="GO" id="GO:0005634">
    <property type="term" value="C:nucleus"/>
    <property type="evidence" value="ECO:0007669"/>
    <property type="project" value="TreeGrafter"/>
</dbReference>
<protein>
    <submittedName>
        <fullName evidence="5">WD repeat-containing protein pop2</fullName>
    </submittedName>
</protein>
<dbReference type="PROSITE" id="PS50082">
    <property type="entry name" value="WD_REPEATS_2"/>
    <property type="match status" value="2"/>
</dbReference>
<keyword evidence="6" id="KW-1185">Reference proteome</keyword>
<evidence type="ECO:0000256" key="3">
    <source>
        <dbReference type="ARBA" id="ARBA00022737"/>
    </source>
</evidence>
<proteinExistence type="predicted"/>
<gene>
    <name evidence="5" type="ORF">PENSUB_2434</name>
</gene>
<dbReference type="STRING" id="1316194.A0A1Q5UHX0"/>
<evidence type="ECO:0000256" key="1">
    <source>
        <dbReference type="ARBA" id="ARBA00022490"/>
    </source>
</evidence>
<sequence>MSSGSLSSKAEFICYISEIRGLKAHGNTVVSGSYDTQVRAWNSLTGECLKTLRGHRGSIHSVEYDGGVATSIEDRDIRVWDPNTGYVAYPNFPS</sequence>
<dbReference type="EMBL" id="MNBE01000251">
    <property type="protein sequence ID" value="OKP12076.1"/>
    <property type="molecule type" value="Genomic_DNA"/>
</dbReference>
<name>A0A1Q5UHX0_9EURO</name>
<dbReference type="PROSITE" id="PS50294">
    <property type="entry name" value="WD_REPEATS_REGION"/>
    <property type="match status" value="1"/>
</dbReference>
<dbReference type="GO" id="GO:0010992">
    <property type="term" value="P:ubiquitin recycling"/>
    <property type="evidence" value="ECO:0007669"/>
    <property type="project" value="TreeGrafter"/>
</dbReference>
<dbReference type="Proteomes" id="UP000186955">
    <property type="component" value="Unassembled WGS sequence"/>
</dbReference>
<dbReference type="SUPFAM" id="SSF50978">
    <property type="entry name" value="WD40 repeat-like"/>
    <property type="match status" value="1"/>
</dbReference>
<evidence type="ECO:0000256" key="2">
    <source>
        <dbReference type="ARBA" id="ARBA00022574"/>
    </source>
</evidence>
<dbReference type="GO" id="GO:0005737">
    <property type="term" value="C:cytoplasm"/>
    <property type="evidence" value="ECO:0007669"/>
    <property type="project" value="TreeGrafter"/>
</dbReference>
<keyword evidence="3" id="KW-0677">Repeat</keyword>
<organism evidence="5 6">
    <name type="scientific">Penicillium subrubescens</name>
    <dbReference type="NCBI Taxonomy" id="1316194"/>
    <lineage>
        <taxon>Eukaryota</taxon>
        <taxon>Fungi</taxon>
        <taxon>Dikarya</taxon>
        <taxon>Ascomycota</taxon>
        <taxon>Pezizomycotina</taxon>
        <taxon>Eurotiomycetes</taxon>
        <taxon>Eurotiomycetidae</taxon>
        <taxon>Eurotiales</taxon>
        <taxon>Aspergillaceae</taxon>
        <taxon>Penicillium</taxon>
    </lineage>
</organism>
<evidence type="ECO:0000313" key="5">
    <source>
        <dbReference type="EMBL" id="OKP12076.1"/>
    </source>
</evidence>
<dbReference type="InterPro" id="IPR015943">
    <property type="entry name" value="WD40/YVTN_repeat-like_dom_sf"/>
</dbReference>
<feature type="repeat" description="WD" evidence="4">
    <location>
        <begin position="52"/>
        <end position="90"/>
    </location>
</feature>
<dbReference type="Pfam" id="PF00400">
    <property type="entry name" value="WD40"/>
    <property type="match status" value="2"/>
</dbReference>
<dbReference type="PANTHER" id="PTHR19849:SF0">
    <property type="entry name" value="PHOSPHOLIPASE A-2-ACTIVATING PROTEIN"/>
    <property type="match status" value="1"/>
</dbReference>
<dbReference type="InterPro" id="IPR001680">
    <property type="entry name" value="WD40_rpt"/>
</dbReference>